<dbReference type="GO" id="GO:0006629">
    <property type="term" value="P:lipid metabolic process"/>
    <property type="evidence" value="ECO:0007669"/>
    <property type="project" value="InterPro"/>
</dbReference>
<dbReference type="SUPFAM" id="SSF51316">
    <property type="entry name" value="Mss4-like"/>
    <property type="match status" value="1"/>
</dbReference>
<name>A0A8I1DRL7_BURCE</name>
<keyword evidence="5" id="KW-0812">Transmembrane</keyword>
<keyword evidence="4" id="KW-0997">Cell inner membrane</keyword>
<evidence type="ECO:0000256" key="10">
    <source>
        <dbReference type="ARBA" id="ARBA00023033"/>
    </source>
</evidence>
<keyword evidence="7" id="KW-1133">Transmembrane helix</keyword>
<dbReference type="EMBL" id="JAEDXG010000062">
    <property type="protein sequence ID" value="MBH9702190.1"/>
    <property type="molecule type" value="Genomic_DNA"/>
</dbReference>
<keyword evidence="10" id="KW-0503">Monooxygenase</keyword>
<evidence type="ECO:0000256" key="1">
    <source>
        <dbReference type="ARBA" id="ARBA00004429"/>
    </source>
</evidence>
<dbReference type="PANTHER" id="PTHR38674:SF1">
    <property type="entry name" value="ALKANE 1-MONOOXYGENASE 1"/>
    <property type="match status" value="1"/>
</dbReference>
<keyword evidence="9" id="KW-0408">Iron</keyword>
<dbReference type="InterPro" id="IPR033885">
    <property type="entry name" value="AlkB/XylM"/>
</dbReference>
<dbReference type="RefSeq" id="WP_176131524.1">
    <property type="nucleotide sequence ID" value="NZ_CADDZZ010000024.1"/>
</dbReference>
<dbReference type="PANTHER" id="PTHR38674">
    <property type="entry name" value="ALKANE 1-MONOOXYGENASE 1"/>
    <property type="match status" value="1"/>
</dbReference>
<dbReference type="GO" id="GO:0046872">
    <property type="term" value="F:metal ion binding"/>
    <property type="evidence" value="ECO:0007669"/>
    <property type="project" value="UniProtKB-KW"/>
</dbReference>
<evidence type="ECO:0000256" key="7">
    <source>
        <dbReference type="ARBA" id="ARBA00022989"/>
    </source>
</evidence>
<evidence type="ECO:0000259" key="12">
    <source>
        <dbReference type="Pfam" id="PF00487"/>
    </source>
</evidence>
<evidence type="ECO:0000313" key="13">
    <source>
        <dbReference type="EMBL" id="MBH9702190.1"/>
    </source>
</evidence>
<dbReference type="InterPro" id="IPR011057">
    <property type="entry name" value="Mss4-like_sf"/>
</dbReference>
<evidence type="ECO:0000256" key="3">
    <source>
        <dbReference type="ARBA" id="ARBA00022475"/>
    </source>
</evidence>
<evidence type="ECO:0000256" key="9">
    <source>
        <dbReference type="ARBA" id="ARBA00023004"/>
    </source>
</evidence>
<evidence type="ECO:0000256" key="11">
    <source>
        <dbReference type="ARBA" id="ARBA00023136"/>
    </source>
</evidence>
<dbReference type="GO" id="GO:0004497">
    <property type="term" value="F:monooxygenase activity"/>
    <property type="evidence" value="ECO:0007669"/>
    <property type="project" value="UniProtKB-KW"/>
</dbReference>
<organism evidence="13 14">
    <name type="scientific">Burkholderia cepacia</name>
    <name type="common">Pseudomonas cepacia</name>
    <dbReference type="NCBI Taxonomy" id="292"/>
    <lineage>
        <taxon>Bacteria</taxon>
        <taxon>Pseudomonadati</taxon>
        <taxon>Pseudomonadota</taxon>
        <taxon>Betaproteobacteria</taxon>
        <taxon>Burkholderiales</taxon>
        <taxon>Burkholderiaceae</taxon>
        <taxon>Burkholderia</taxon>
        <taxon>Burkholderia cepacia complex</taxon>
    </lineage>
</organism>
<proteinExistence type="inferred from homology"/>
<dbReference type="InterPro" id="IPR005804">
    <property type="entry name" value="FA_desaturase_dom"/>
</dbReference>
<keyword evidence="6" id="KW-0479">Metal-binding</keyword>
<keyword evidence="8" id="KW-0560">Oxidoreductase</keyword>
<comment type="similarity">
    <text evidence="2">Belongs to the fatty acid desaturase type 1 family. AlkB subfamily.</text>
</comment>
<protein>
    <submittedName>
        <fullName evidence="13">Fatty acid desaturase</fullName>
    </submittedName>
</protein>
<evidence type="ECO:0000256" key="4">
    <source>
        <dbReference type="ARBA" id="ARBA00022519"/>
    </source>
</evidence>
<evidence type="ECO:0000256" key="5">
    <source>
        <dbReference type="ARBA" id="ARBA00022692"/>
    </source>
</evidence>
<comment type="subcellular location">
    <subcellularLocation>
        <location evidence="1">Cell inner membrane</location>
        <topology evidence="1">Multi-pass membrane protein</topology>
    </subcellularLocation>
</comment>
<evidence type="ECO:0000256" key="2">
    <source>
        <dbReference type="ARBA" id="ARBA00010823"/>
    </source>
</evidence>
<keyword evidence="3" id="KW-1003">Cell membrane</keyword>
<feature type="domain" description="Fatty acid desaturase" evidence="12">
    <location>
        <begin position="37"/>
        <end position="199"/>
    </location>
</feature>
<dbReference type="AlphaFoldDB" id="A0A8I1DRL7"/>
<accession>A0A8I1DRL7</accession>
<reference evidence="13" key="1">
    <citation type="submission" date="2020-12" db="EMBL/GenBank/DDBJ databases">
        <title>Burkholderia cepacia complex in Mexico.</title>
        <authorList>
            <person name="Estrada P."/>
        </authorList>
    </citation>
    <scope>NUCLEOTIDE SEQUENCE</scope>
    <source>
        <strain evidence="13">871</strain>
    </source>
</reference>
<comment type="caution">
    <text evidence="13">The sequence shown here is derived from an EMBL/GenBank/DDBJ whole genome shotgun (WGS) entry which is preliminary data.</text>
</comment>
<evidence type="ECO:0000256" key="6">
    <source>
        <dbReference type="ARBA" id="ARBA00022723"/>
    </source>
</evidence>
<dbReference type="GO" id="GO:0005886">
    <property type="term" value="C:plasma membrane"/>
    <property type="evidence" value="ECO:0007669"/>
    <property type="project" value="UniProtKB-SubCell"/>
</dbReference>
<evidence type="ECO:0000313" key="14">
    <source>
        <dbReference type="Proteomes" id="UP000645612"/>
    </source>
</evidence>
<evidence type="ECO:0000256" key="8">
    <source>
        <dbReference type="ARBA" id="ARBA00023002"/>
    </source>
</evidence>
<gene>
    <name evidence="13" type="ORF">JAO13_37750</name>
</gene>
<dbReference type="Proteomes" id="UP000645612">
    <property type="component" value="Unassembled WGS sequence"/>
</dbReference>
<sequence>MSLLHVPTLGGRIFSVLCGSNLQFMDDAPTIYRSSDWAKHGFFRKCGMHLFYHLLPANEYGLSVGIFQDDPFPLATESQRMEHRGQAPEAGRAWRVHAVQRGDSRPPISVLLLTAAWSIGGTRTGVYFLLCALWRKALLEIVNYMEHYGIVRDPGTPVQPRHSRNTNRRISSWSMFNLTRHSHHLVQGEVPYQDLKPFADEPMMIGCYLTTIVVALIPPLWHRLMTPKVLAWDRIHATEPERRLAADANARSGMTRFVAAT</sequence>
<keyword evidence="11" id="KW-0472">Membrane</keyword>
<dbReference type="Pfam" id="PF00487">
    <property type="entry name" value="FA_desaturase"/>
    <property type="match status" value="1"/>
</dbReference>